<accession>A0A1I8ABV9</accession>
<evidence type="ECO:0000313" key="2">
    <source>
        <dbReference type="WBParaSite" id="L893_g400.t1"/>
    </source>
</evidence>
<protein>
    <submittedName>
        <fullName evidence="2">Endo/exonuclease/phosphatase domain-containing protein</fullName>
    </submittedName>
</protein>
<dbReference type="InterPro" id="IPR036691">
    <property type="entry name" value="Endo/exonu/phosph_ase_sf"/>
</dbReference>
<dbReference type="AlphaFoldDB" id="A0A1I8ABV9"/>
<proteinExistence type="predicted"/>
<name>A0A1I8ABV9_9BILA</name>
<dbReference type="Gene3D" id="3.60.10.10">
    <property type="entry name" value="Endonuclease/exonuclease/phosphatase"/>
    <property type="match status" value="1"/>
</dbReference>
<dbReference type="SUPFAM" id="SSF56219">
    <property type="entry name" value="DNase I-like"/>
    <property type="match status" value="1"/>
</dbReference>
<dbReference type="WBParaSite" id="L893_g400.t1">
    <property type="protein sequence ID" value="L893_g400.t1"/>
    <property type="gene ID" value="L893_g400"/>
</dbReference>
<sequence length="127" mass="14056">IDVLAVTELRWKGTGAMDLNDSQFRFYYAGPDGNTAPPGTGFIVSRRIQSKIVKFQRIGPRISTLDVDTGSRTLRLFSVYAPASSTRNGEDDDRNDEEFEGLLETLGQELDRAPYPIILGDLNAKMG</sequence>
<evidence type="ECO:0000313" key="1">
    <source>
        <dbReference type="Proteomes" id="UP000095287"/>
    </source>
</evidence>
<organism evidence="1 2">
    <name type="scientific">Steinernema glaseri</name>
    <dbReference type="NCBI Taxonomy" id="37863"/>
    <lineage>
        <taxon>Eukaryota</taxon>
        <taxon>Metazoa</taxon>
        <taxon>Ecdysozoa</taxon>
        <taxon>Nematoda</taxon>
        <taxon>Chromadorea</taxon>
        <taxon>Rhabditida</taxon>
        <taxon>Tylenchina</taxon>
        <taxon>Panagrolaimomorpha</taxon>
        <taxon>Strongyloidoidea</taxon>
        <taxon>Steinernematidae</taxon>
        <taxon>Steinernema</taxon>
    </lineage>
</organism>
<dbReference type="Proteomes" id="UP000095287">
    <property type="component" value="Unplaced"/>
</dbReference>
<keyword evidence="1" id="KW-1185">Reference proteome</keyword>
<reference evidence="2" key="1">
    <citation type="submission" date="2016-11" db="UniProtKB">
        <authorList>
            <consortium name="WormBaseParasite"/>
        </authorList>
    </citation>
    <scope>IDENTIFICATION</scope>
</reference>